<evidence type="ECO:0000313" key="2">
    <source>
        <dbReference type="Proteomes" id="UP000539052"/>
    </source>
</evidence>
<proteinExistence type="predicted"/>
<evidence type="ECO:0000313" key="1">
    <source>
        <dbReference type="EMBL" id="NNJ28682.1"/>
    </source>
</evidence>
<comment type="caution">
    <text evidence="1">The sequence shown here is derived from an EMBL/GenBank/DDBJ whole genome shotgun (WGS) entry which is preliminary data.</text>
</comment>
<organism evidence="1 2">
    <name type="scientific">Lacrimispora defluvii</name>
    <dbReference type="NCBI Taxonomy" id="2719233"/>
    <lineage>
        <taxon>Bacteria</taxon>
        <taxon>Bacillati</taxon>
        <taxon>Bacillota</taxon>
        <taxon>Clostridia</taxon>
        <taxon>Lachnospirales</taxon>
        <taxon>Lachnospiraceae</taxon>
        <taxon>Lacrimispora</taxon>
    </lineage>
</organism>
<accession>A0ABX1VP48</accession>
<dbReference type="RefSeq" id="WP_170820031.1">
    <property type="nucleotide sequence ID" value="NZ_JAAOXG010000002.1"/>
</dbReference>
<dbReference type="InterPro" id="IPR009734">
    <property type="entry name" value="Myoviridae_GpU"/>
</dbReference>
<name>A0ABX1VP48_9FIRM</name>
<reference evidence="1 2" key="1">
    <citation type="submission" date="2020-03" db="EMBL/GenBank/DDBJ databases">
        <title>Genome Sequence of industrial isolate, B5A.</title>
        <authorList>
            <person name="Sharma S."/>
            <person name="Patil P.B."/>
            <person name="Korpole S."/>
        </authorList>
    </citation>
    <scope>NUCLEOTIDE SEQUENCE [LARGE SCALE GENOMIC DNA]</scope>
    <source>
        <strain evidence="1 2">PI-S10-B5A</strain>
    </source>
</reference>
<sequence>MLYRGRYEDAEHLHKRIGKKPQSEFLNPNLQGLTFTIVLNAQHGVRPRKTLEAIEKAIESGRVESLVIGAAKVGKNKWKITQMSETWDTILAHGELVKASLNLTLEEYL</sequence>
<dbReference type="Pfam" id="PF06995">
    <property type="entry name" value="Phage_P2_GpU"/>
    <property type="match status" value="1"/>
</dbReference>
<dbReference type="Proteomes" id="UP000539052">
    <property type="component" value="Unassembled WGS sequence"/>
</dbReference>
<dbReference type="EMBL" id="JAAOXG010000002">
    <property type="protein sequence ID" value="NNJ28682.1"/>
    <property type="molecule type" value="Genomic_DNA"/>
</dbReference>
<gene>
    <name evidence="1" type="ORF">G9470_02545</name>
</gene>
<keyword evidence="2" id="KW-1185">Reference proteome</keyword>
<protein>
    <submittedName>
        <fullName evidence="1">Phage tail protein</fullName>
    </submittedName>
</protein>